<reference evidence="4" key="1">
    <citation type="submission" date="2022-08" db="EMBL/GenBank/DDBJ databases">
        <authorList>
            <person name="Gutierrez-Valencia J."/>
        </authorList>
    </citation>
    <scope>NUCLEOTIDE SEQUENCE</scope>
</reference>
<dbReference type="InterPro" id="IPR011990">
    <property type="entry name" value="TPR-like_helical_dom_sf"/>
</dbReference>
<sequence>MTTDGAFQVAIIALTVAVFVAIQYLSKLFLSRQRANNRTALQSNRHFIQGSQFLARARSAAAKNSSQSQSLAKQALAEAESAAALSPKDPAPLVLKSVALDLLGHKAAALKAIDSALSPPRGKALQGKERGDALVKRAELKVAVNRRRRVDSAIEDLTEAVQLGAGGEKGYCLLGQCYEWKGSKEDAKWAYSEALKFEPNSKLALDALGGLSP</sequence>
<organism evidence="4 5">
    <name type="scientific">Linum tenue</name>
    <dbReference type="NCBI Taxonomy" id="586396"/>
    <lineage>
        <taxon>Eukaryota</taxon>
        <taxon>Viridiplantae</taxon>
        <taxon>Streptophyta</taxon>
        <taxon>Embryophyta</taxon>
        <taxon>Tracheophyta</taxon>
        <taxon>Spermatophyta</taxon>
        <taxon>Magnoliopsida</taxon>
        <taxon>eudicotyledons</taxon>
        <taxon>Gunneridae</taxon>
        <taxon>Pentapetalae</taxon>
        <taxon>rosids</taxon>
        <taxon>fabids</taxon>
        <taxon>Malpighiales</taxon>
        <taxon>Linaceae</taxon>
        <taxon>Linum</taxon>
    </lineage>
</organism>
<keyword evidence="3" id="KW-0812">Transmembrane</keyword>
<dbReference type="SUPFAM" id="SSF48452">
    <property type="entry name" value="TPR-like"/>
    <property type="match status" value="1"/>
</dbReference>
<dbReference type="PANTHER" id="PTHR21405:SF0">
    <property type="entry name" value="TETRATRICOPEPTIDE REPEAT PROTEIN 36"/>
    <property type="match status" value="1"/>
</dbReference>
<comment type="similarity">
    <text evidence="1">Belongs to the TTC36 family.</text>
</comment>
<name>A0AAV0J5I4_9ROSI</name>
<proteinExistence type="inferred from homology"/>
<dbReference type="Gene3D" id="1.25.40.10">
    <property type="entry name" value="Tetratricopeptide repeat domain"/>
    <property type="match status" value="1"/>
</dbReference>
<evidence type="ECO:0000256" key="2">
    <source>
        <dbReference type="PROSITE-ProRule" id="PRU00339"/>
    </source>
</evidence>
<accession>A0AAV0J5I4</accession>
<dbReference type="EMBL" id="CAMGYJ010000004">
    <property type="protein sequence ID" value="CAI0403811.1"/>
    <property type="molecule type" value="Genomic_DNA"/>
</dbReference>
<feature type="transmembrane region" description="Helical" evidence="3">
    <location>
        <begin position="6"/>
        <end position="25"/>
    </location>
</feature>
<comment type="caution">
    <text evidence="4">The sequence shown here is derived from an EMBL/GenBank/DDBJ whole genome shotgun (WGS) entry which is preliminary data.</text>
</comment>
<evidence type="ECO:0000256" key="3">
    <source>
        <dbReference type="SAM" id="Phobius"/>
    </source>
</evidence>
<protein>
    <submittedName>
        <fullName evidence="4">Uncharacterized protein</fullName>
    </submittedName>
</protein>
<dbReference type="PANTHER" id="PTHR21405">
    <property type="entry name" value="CDNA SEQUENCE BC021608"/>
    <property type="match status" value="1"/>
</dbReference>
<evidence type="ECO:0000256" key="1">
    <source>
        <dbReference type="ARBA" id="ARBA00006995"/>
    </source>
</evidence>
<keyword evidence="3" id="KW-1133">Transmembrane helix</keyword>
<keyword evidence="2" id="KW-0802">TPR repeat</keyword>
<gene>
    <name evidence="4" type="ORF">LITE_LOCUS12216</name>
</gene>
<evidence type="ECO:0000313" key="4">
    <source>
        <dbReference type="EMBL" id="CAI0403811.1"/>
    </source>
</evidence>
<evidence type="ECO:0000313" key="5">
    <source>
        <dbReference type="Proteomes" id="UP001154282"/>
    </source>
</evidence>
<dbReference type="PROSITE" id="PS50005">
    <property type="entry name" value="TPR"/>
    <property type="match status" value="1"/>
</dbReference>
<feature type="repeat" description="TPR" evidence="2">
    <location>
        <begin position="168"/>
        <end position="201"/>
    </location>
</feature>
<keyword evidence="3" id="KW-0472">Membrane</keyword>
<dbReference type="InterPro" id="IPR038906">
    <property type="entry name" value="TTC36"/>
</dbReference>
<keyword evidence="5" id="KW-1185">Reference proteome</keyword>
<dbReference type="Proteomes" id="UP001154282">
    <property type="component" value="Unassembled WGS sequence"/>
</dbReference>
<dbReference type="InterPro" id="IPR019734">
    <property type="entry name" value="TPR_rpt"/>
</dbReference>
<dbReference type="AlphaFoldDB" id="A0AAV0J5I4"/>